<evidence type="ECO:0000313" key="14">
    <source>
        <dbReference type="Proteomes" id="UP000501130"/>
    </source>
</evidence>
<keyword evidence="5 9" id="KW-0784">Thiamine biosynthesis</keyword>
<comment type="catalytic activity">
    <reaction evidence="6 9 10">
        <text>4-methyl-5-(2-phosphooxyethyl)-thiazole + 4-amino-2-methyl-5-(diphosphooxymethyl)pyrimidine + H(+) = thiamine phosphate + diphosphate</text>
        <dbReference type="Rhea" id="RHEA:22328"/>
        <dbReference type="ChEBI" id="CHEBI:15378"/>
        <dbReference type="ChEBI" id="CHEBI:33019"/>
        <dbReference type="ChEBI" id="CHEBI:37575"/>
        <dbReference type="ChEBI" id="CHEBI:57841"/>
        <dbReference type="ChEBI" id="CHEBI:58296"/>
        <dbReference type="EC" id="2.5.1.3"/>
    </reaction>
</comment>
<reference evidence="13 14" key="1">
    <citation type="submission" date="2020-05" db="EMBL/GenBank/DDBJ databases">
        <title>Compete genome of Limnobacter sp. SAORIC-580.</title>
        <authorList>
            <person name="Song J."/>
            <person name="Cho J.-C."/>
        </authorList>
    </citation>
    <scope>NUCLEOTIDE SEQUENCE [LARGE SCALE GENOMIC DNA]</scope>
    <source>
        <strain evidence="13 14">SAORIC-580</strain>
    </source>
</reference>
<keyword evidence="2 9" id="KW-0808">Transferase</keyword>
<comment type="catalytic activity">
    <reaction evidence="7 9 10">
        <text>2-(2-carboxy-4-methylthiazol-5-yl)ethyl phosphate + 4-amino-2-methyl-5-(diphosphooxymethyl)pyrimidine + 2 H(+) = thiamine phosphate + CO2 + diphosphate</text>
        <dbReference type="Rhea" id="RHEA:47848"/>
        <dbReference type="ChEBI" id="CHEBI:15378"/>
        <dbReference type="ChEBI" id="CHEBI:16526"/>
        <dbReference type="ChEBI" id="CHEBI:33019"/>
        <dbReference type="ChEBI" id="CHEBI:37575"/>
        <dbReference type="ChEBI" id="CHEBI:57841"/>
        <dbReference type="ChEBI" id="CHEBI:62890"/>
        <dbReference type="EC" id="2.5.1.3"/>
    </reaction>
</comment>
<evidence type="ECO:0000256" key="11">
    <source>
        <dbReference type="RuleBase" id="RU004253"/>
    </source>
</evidence>
<dbReference type="RefSeq" id="WP_171097664.1">
    <property type="nucleotide sequence ID" value="NZ_CP053084.1"/>
</dbReference>
<gene>
    <name evidence="9" type="primary">thiE</name>
    <name evidence="13" type="ORF">HKT17_02820</name>
</gene>
<proteinExistence type="inferred from homology"/>
<dbReference type="InterPro" id="IPR034291">
    <property type="entry name" value="TMP_synthase"/>
</dbReference>
<keyword evidence="14" id="KW-1185">Reference proteome</keyword>
<dbReference type="InterPro" id="IPR013785">
    <property type="entry name" value="Aldolase_TIM"/>
</dbReference>
<feature type="binding site" evidence="9">
    <location>
        <position position="109"/>
    </location>
    <ligand>
        <name>Mg(2+)</name>
        <dbReference type="ChEBI" id="CHEBI:18420"/>
    </ligand>
</feature>
<dbReference type="InterPro" id="IPR022998">
    <property type="entry name" value="ThiamineP_synth_TenI"/>
</dbReference>
<organism evidence="13 14">
    <name type="scientific">Limnobacter profundi</name>
    <dbReference type="NCBI Taxonomy" id="2732163"/>
    <lineage>
        <taxon>Bacteria</taxon>
        <taxon>Pseudomonadati</taxon>
        <taxon>Pseudomonadota</taxon>
        <taxon>Betaproteobacteria</taxon>
        <taxon>Burkholderiales</taxon>
        <taxon>Burkholderiaceae</taxon>
        <taxon>Limnobacter</taxon>
    </lineage>
</organism>
<accession>A0ABX6N5R6</accession>
<dbReference type="Proteomes" id="UP000501130">
    <property type="component" value="Chromosome"/>
</dbReference>
<feature type="binding site" evidence="9">
    <location>
        <position position="85"/>
    </location>
    <ligand>
        <name>4-amino-2-methyl-5-(diphosphooxymethyl)pyrimidine</name>
        <dbReference type="ChEBI" id="CHEBI:57841"/>
    </ligand>
</feature>
<evidence type="ECO:0000256" key="9">
    <source>
        <dbReference type="HAMAP-Rule" id="MF_00097"/>
    </source>
</evidence>
<feature type="domain" description="Thiamine phosphate synthase/TenI" evidence="12">
    <location>
        <begin position="21"/>
        <end position="206"/>
    </location>
</feature>
<evidence type="ECO:0000313" key="13">
    <source>
        <dbReference type="EMBL" id="QJR28717.1"/>
    </source>
</evidence>
<dbReference type="GO" id="GO:0004789">
    <property type="term" value="F:thiamine-phosphate diphosphorylase activity"/>
    <property type="evidence" value="ECO:0007669"/>
    <property type="project" value="UniProtKB-EC"/>
</dbReference>
<feature type="binding site" evidence="9">
    <location>
        <begin position="155"/>
        <end position="157"/>
    </location>
    <ligand>
        <name>2-[(2R,5Z)-2-carboxy-4-methylthiazol-5(2H)-ylidene]ethyl phosphate</name>
        <dbReference type="ChEBI" id="CHEBI:62899"/>
    </ligand>
</feature>
<comment type="caution">
    <text evidence="9">Lacks conserved residue(s) required for the propagation of feature annotation.</text>
</comment>
<protein>
    <recommendedName>
        <fullName evidence="9">Thiamine-phosphate synthase</fullName>
        <shortName evidence="9">TP synthase</shortName>
        <shortName evidence="9">TPS</shortName>
        <ecNumber evidence="9">2.5.1.3</ecNumber>
    </recommendedName>
    <alternativeName>
        <fullName evidence="9">Thiamine-phosphate pyrophosphorylase</fullName>
        <shortName evidence="9">TMP pyrophosphorylase</shortName>
        <shortName evidence="9">TMP-PPase</shortName>
    </alternativeName>
</protein>
<feature type="binding site" evidence="9">
    <location>
        <position position="86"/>
    </location>
    <ligand>
        <name>Mg(2+)</name>
        <dbReference type="ChEBI" id="CHEBI:18420"/>
    </ligand>
</feature>
<dbReference type="HAMAP" id="MF_00097">
    <property type="entry name" value="TMP_synthase"/>
    <property type="match status" value="1"/>
</dbReference>
<dbReference type="Pfam" id="PF02581">
    <property type="entry name" value="TMP-TENI"/>
    <property type="match status" value="1"/>
</dbReference>
<evidence type="ECO:0000256" key="4">
    <source>
        <dbReference type="ARBA" id="ARBA00022842"/>
    </source>
</evidence>
<feature type="binding site" evidence="9">
    <location>
        <begin position="53"/>
        <end position="57"/>
    </location>
    <ligand>
        <name>4-amino-2-methyl-5-(diphosphooxymethyl)pyrimidine</name>
        <dbReference type="ChEBI" id="CHEBI:57841"/>
    </ligand>
</feature>
<dbReference type="EMBL" id="CP053084">
    <property type="protein sequence ID" value="QJR28717.1"/>
    <property type="molecule type" value="Genomic_DNA"/>
</dbReference>
<keyword evidence="3 9" id="KW-0479">Metal-binding</keyword>
<evidence type="ECO:0000256" key="7">
    <source>
        <dbReference type="ARBA" id="ARBA00047851"/>
    </source>
</evidence>
<comment type="pathway">
    <text evidence="1 9 11">Cofactor biosynthesis; thiamine diphosphate biosynthesis; thiamine phosphate from 4-amino-2-methyl-5-diphosphomethylpyrimidine and 4-methyl-5-(2-phosphoethyl)-thiazole: step 1/1.</text>
</comment>
<dbReference type="SUPFAM" id="SSF51391">
    <property type="entry name" value="Thiamin phosphate synthase"/>
    <property type="match status" value="1"/>
</dbReference>
<comment type="catalytic activity">
    <reaction evidence="8 9 10">
        <text>2-[(2R,5Z)-2-carboxy-4-methylthiazol-5(2H)-ylidene]ethyl phosphate + 4-amino-2-methyl-5-(diphosphooxymethyl)pyrimidine + 2 H(+) = thiamine phosphate + CO2 + diphosphate</text>
        <dbReference type="Rhea" id="RHEA:47844"/>
        <dbReference type="ChEBI" id="CHEBI:15378"/>
        <dbReference type="ChEBI" id="CHEBI:16526"/>
        <dbReference type="ChEBI" id="CHEBI:33019"/>
        <dbReference type="ChEBI" id="CHEBI:37575"/>
        <dbReference type="ChEBI" id="CHEBI:57841"/>
        <dbReference type="ChEBI" id="CHEBI:62899"/>
        <dbReference type="EC" id="2.5.1.3"/>
    </reaction>
</comment>
<evidence type="ECO:0000256" key="6">
    <source>
        <dbReference type="ARBA" id="ARBA00047334"/>
    </source>
</evidence>
<evidence type="ECO:0000256" key="1">
    <source>
        <dbReference type="ARBA" id="ARBA00005165"/>
    </source>
</evidence>
<evidence type="ECO:0000256" key="5">
    <source>
        <dbReference type="ARBA" id="ARBA00022977"/>
    </source>
</evidence>
<evidence type="ECO:0000256" key="2">
    <source>
        <dbReference type="ARBA" id="ARBA00022679"/>
    </source>
</evidence>
<dbReference type="EC" id="2.5.1.3" evidence="9"/>
<evidence type="ECO:0000256" key="10">
    <source>
        <dbReference type="RuleBase" id="RU003826"/>
    </source>
</evidence>
<dbReference type="PANTHER" id="PTHR20857:SF15">
    <property type="entry name" value="THIAMINE-PHOSPHATE SYNTHASE"/>
    <property type="match status" value="1"/>
</dbReference>
<comment type="cofactor">
    <cofactor evidence="9">
        <name>Mg(2+)</name>
        <dbReference type="ChEBI" id="CHEBI:18420"/>
    </cofactor>
    <text evidence="9">Binds 1 Mg(2+) ion per subunit.</text>
</comment>
<dbReference type="Gene3D" id="3.20.20.70">
    <property type="entry name" value="Aldolase class I"/>
    <property type="match status" value="1"/>
</dbReference>
<dbReference type="InterPro" id="IPR036206">
    <property type="entry name" value="ThiamineP_synth_sf"/>
</dbReference>
<name>A0ABX6N5R6_9BURK</name>
<comment type="similarity">
    <text evidence="9 10">Belongs to the thiamine-phosphate synthase family.</text>
</comment>
<comment type="function">
    <text evidence="9">Condenses 4-methyl-5-(beta-hydroxyethyl)thiazole monophosphate (THZ-P) and 2-methyl-4-amino-5-hydroxymethyl pyrimidine pyrophosphate (HMP-PP) to form thiamine monophosphate (TMP).</text>
</comment>
<evidence type="ECO:0000259" key="12">
    <source>
        <dbReference type="Pfam" id="PF02581"/>
    </source>
</evidence>
<feature type="binding site" evidence="9">
    <location>
        <position position="158"/>
    </location>
    <ligand>
        <name>4-amino-2-methyl-5-(diphosphooxymethyl)pyrimidine</name>
        <dbReference type="ChEBI" id="CHEBI:57841"/>
    </ligand>
</feature>
<sequence>MRTRLKNELDTRLSTRLIKGVYAITPERSALWTPDAIVDCVAAALDGGVRLFQCRQKNWHQAELIELVGQLDALCEKYDAALILNDVPSEEFAKFEGGAVAGVHLGKTDEAILKARSSLGSKWVVGASCYNQFEMAEQAVRDGASYVAFGAMYPSATKPNAVRAELDLFGKARSLGVPVVAIGGITIERVPELMKAGAHAVAVVNGLFGMEPNAEQVCSVAQQWVEAVNGCHQ</sequence>
<dbReference type="PANTHER" id="PTHR20857">
    <property type="entry name" value="THIAMINE-PHOSPHATE PYROPHOSPHORYLASE"/>
    <property type="match status" value="1"/>
</dbReference>
<keyword evidence="4 9" id="KW-0460">Magnesium</keyword>
<dbReference type="CDD" id="cd00564">
    <property type="entry name" value="TMP_TenI"/>
    <property type="match status" value="1"/>
</dbReference>
<feature type="binding site" evidence="9">
    <location>
        <position position="184"/>
    </location>
    <ligand>
        <name>2-[(2R,5Z)-2-carboxy-4-methylthiazol-5(2H)-ylidene]ethyl phosphate</name>
        <dbReference type="ChEBI" id="CHEBI:62899"/>
    </ligand>
</feature>
<evidence type="ECO:0000256" key="8">
    <source>
        <dbReference type="ARBA" id="ARBA00047883"/>
    </source>
</evidence>
<dbReference type="NCBIfam" id="TIGR00693">
    <property type="entry name" value="thiE"/>
    <property type="match status" value="1"/>
</dbReference>
<evidence type="ECO:0000256" key="3">
    <source>
        <dbReference type="ARBA" id="ARBA00022723"/>
    </source>
</evidence>
<feature type="binding site" evidence="9">
    <location>
        <position position="128"/>
    </location>
    <ligand>
        <name>4-amino-2-methyl-5-(diphosphooxymethyl)pyrimidine</name>
        <dbReference type="ChEBI" id="CHEBI:57841"/>
    </ligand>
</feature>